<keyword evidence="6" id="KW-0269">Exonuclease</keyword>
<dbReference type="EC" id="3.1.11.5" evidence="11"/>
<dbReference type="InterPro" id="IPR011335">
    <property type="entry name" value="Restrct_endonuc-II-like"/>
</dbReference>
<dbReference type="GO" id="GO:0006310">
    <property type="term" value="P:DNA recombination"/>
    <property type="evidence" value="ECO:0007669"/>
    <property type="project" value="TreeGrafter"/>
</dbReference>
<keyword evidence="4 11" id="KW-0378">Hydrolase</keyword>
<dbReference type="Gene3D" id="1.10.486.10">
    <property type="entry name" value="PCRA, domain 4"/>
    <property type="match status" value="1"/>
</dbReference>
<evidence type="ECO:0000256" key="8">
    <source>
        <dbReference type="ARBA" id="ARBA00023125"/>
    </source>
</evidence>
<dbReference type="PIRSF" id="PIRSF000980">
    <property type="entry name" value="RecC"/>
    <property type="match status" value="1"/>
</dbReference>
<keyword evidence="5" id="KW-0347">Helicase</keyword>
<evidence type="ECO:0000256" key="4">
    <source>
        <dbReference type="ARBA" id="ARBA00022801"/>
    </source>
</evidence>
<dbReference type="InterPro" id="IPR013986">
    <property type="entry name" value="DExx_box_DNA_helicase_dom_sf"/>
</dbReference>
<dbReference type="Proteomes" id="UP000254575">
    <property type="component" value="Unassembled WGS sequence"/>
</dbReference>
<dbReference type="Gene3D" id="1.10.10.160">
    <property type="match status" value="1"/>
</dbReference>
<evidence type="ECO:0000256" key="2">
    <source>
        <dbReference type="ARBA" id="ARBA00022741"/>
    </source>
</evidence>
<feature type="domain" description="RecC C-terminal" evidence="10">
    <location>
        <begin position="833"/>
        <end position="1057"/>
    </location>
</feature>
<gene>
    <name evidence="11" type="primary">recC</name>
    <name evidence="11" type="ORF">NCTC10717_02348</name>
</gene>
<name>A0A380N3B4_9GAMM</name>
<evidence type="ECO:0000256" key="6">
    <source>
        <dbReference type="ARBA" id="ARBA00022839"/>
    </source>
</evidence>
<dbReference type="InterPro" id="IPR027417">
    <property type="entry name" value="P-loop_NTPase"/>
</dbReference>
<evidence type="ECO:0000256" key="1">
    <source>
        <dbReference type="ARBA" id="ARBA00022722"/>
    </source>
</evidence>
<keyword evidence="7" id="KW-0067">ATP-binding</keyword>
<evidence type="ECO:0000259" key="10">
    <source>
        <dbReference type="Pfam" id="PF17946"/>
    </source>
</evidence>
<dbReference type="AlphaFoldDB" id="A0A380N3B4"/>
<dbReference type="RefSeq" id="WP_115219393.1">
    <property type="nucleotide sequence ID" value="NZ_UHIA01000004.1"/>
</dbReference>
<keyword evidence="8" id="KW-0238">DNA-binding</keyword>
<evidence type="ECO:0000256" key="3">
    <source>
        <dbReference type="ARBA" id="ARBA00022763"/>
    </source>
</evidence>
<protein>
    <submittedName>
        <fullName evidence="11">Exodeoxyribonuclease V gamma chain</fullName>
        <ecNumber evidence="11">3.1.11.5</ecNumber>
    </submittedName>
</protein>
<evidence type="ECO:0000256" key="7">
    <source>
        <dbReference type="ARBA" id="ARBA00022840"/>
    </source>
</evidence>
<reference evidence="11 12" key="1">
    <citation type="submission" date="2018-06" db="EMBL/GenBank/DDBJ databases">
        <authorList>
            <consortium name="Pathogen Informatics"/>
            <person name="Doyle S."/>
        </authorList>
    </citation>
    <scope>NUCLEOTIDE SEQUENCE [LARGE SCALE GENOMIC DNA]</scope>
    <source>
        <strain evidence="11 12">NCTC10717</strain>
    </source>
</reference>
<keyword evidence="2" id="KW-0547">Nucleotide-binding</keyword>
<dbReference type="SUPFAM" id="SSF52540">
    <property type="entry name" value="P-loop containing nucleoside triphosphate hydrolases"/>
    <property type="match status" value="2"/>
</dbReference>
<dbReference type="InterPro" id="IPR006697">
    <property type="entry name" value="RecC"/>
</dbReference>
<keyword evidence="12" id="KW-1185">Reference proteome</keyword>
<dbReference type="InterPro" id="IPR041500">
    <property type="entry name" value="RecC_C"/>
</dbReference>
<sequence>MLSIRQANDLETLADECIKIYQQNNPSVFANSFVIVPNLSVADWLEQRFAQQQGIAARMRYLLWREYAHQAQEALFRAQYPTKTLPPPLSNAMMRWQLFAYLLNEAQNIVQDEQHALHPALQALFNGLGRQAALSDTQIQRLWAYAEETAKIFNDYLAMRPQWLDDFVQHSSLDLADFADAEAIAAMPEWLRAHYQQVLQAQAFLWKKCFVDTAKQHAELTQAFIAAAQEQRLPAHILTEQLFIFMPRDVDQSMLDFLQALGRSRDVYVFLYGVSNQRLSDIVDSHWLRHLSVQQQEEQHLSSGHDLFSRFGKQERQRFKLLEANQLAEQIDYLQSPESQSAHLLGQLQDDIRRLDDAISLNPNPSPEDDSLKIHGCHGLLRQLEVLRGEIVRWLNADSSRRLDDIVILLPDVAAHQDALRAVFPQQGSYDGYTLPTRLTGINTAAVENLWQALSGIYTLADSDFSFPAVKQWLLLPDNCAAYELSHEDMLYWLDKLAQAGFRRGFDEAHLQETLSDKDYRFSFCYALDRLVTGYAMPTVPLYAGQVAPDSTINNQAFAALNALCRFAEEIHAIRAGKDERINPCDGLKKLEEHLHKRYAHAFDNSAYQAIDKHIQHMKSQLISEAARTLPDLPFKFILRTVAESLSGMQISAEPSGVITIAQLNALQALPYRLIVFLGAENGAFPTPVQDRRYNLLDIASPQLGDRSRRNEDLAAFLHCLCAAKDACWLFYTAVDPIDGEARIPPAPIQELLNYLSENQVPQAHIHIAHSADPFHPEQEKGKAAAPLWQELQHILLQEKSLDAHSWLDFTHYDFSCLPSIAAENKINTRHSLDFQRIVKALQKPLNHYLREQNIRLPSVQHQDLGREPLFLDSLEQWQLRHRLIHSEDSPENRDIIAALPILPIGRMARAEHRQTQAQIAQRKAALFTAAAATTADNPVRTQECSCADISIAAALPVHADQAWLRLLAGKSKAKYWLEAWLWHLLWQSSHDIPLTQKGVCYVNFSDDKKDEGMTLRLEAMPQAQAQEILAQWLKVYHSMSVQPWLWSPESAEAVVNKPDKPIVQTVQKYLNYEEKNAWEFLFHDTDTASLTEALNQSWSIAKTLYQSLFEIVKKQI</sequence>
<evidence type="ECO:0000256" key="9">
    <source>
        <dbReference type="ARBA" id="ARBA00023204"/>
    </source>
</evidence>
<evidence type="ECO:0000313" key="12">
    <source>
        <dbReference type="Proteomes" id="UP000254575"/>
    </source>
</evidence>
<accession>A0A380N3B4</accession>
<dbReference type="GO" id="GO:0004386">
    <property type="term" value="F:helicase activity"/>
    <property type="evidence" value="ECO:0007669"/>
    <property type="project" value="UniProtKB-KW"/>
</dbReference>
<dbReference type="OrthoDB" id="9762834at2"/>
<dbReference type="GO" id="GO:0005524">
    <property type="term" value="F:ATP binding"/>
    <property type="evidence" value="ECO:0007669"/>
    <property type="project" value="UniProtKB-KW"/>
</dbReference>
<dbReference type="PANTHER" id="PTHR30591:SF1">
    <property type="entry name" value="RECBCD ENZYME SUBUNIT RECC"/>
    <property type="match status" value="1"/>
</dbReference>
<dbReference type="Gene3D" id="3.40.50.10930">
    <property type="match status" value="1"/>
</dbReference>
<dbReference type="PANTHER" id="PTHR30591">
    <property type="entry name" value="RECBCD ENZYME SUBUNIT RECC"/>
    <property type="match status" value="1"/>
</dbReference>
<dbReference type="GO" id="GO:0009338">
    <property type="term" value="C:exodeoxyribonuclease V complex"/>
    <property type="evidence" value="ECO:0007669"/>
    <property type="project" value="InterPro"/>
</dbReference>
<evidence type="ECO:0000256" key="5">
    <source>
        <dbReference type="ARBA" id="ARBA00022806"/>
    </source>
</evidence>
<dbReference type="SUPFAM" id="SSF52980">
    <property type="entry name" value="Restriction endonuclease-like"/>
    <property type="match status" value="1"/>
</dbReference>
<dbReference type="GO" id="GO:0008854">
    <property type="term" value="F:exodeoxyribonuclease V activity"/>
    <property type="evidence" value="ECO:0007669"/>
    <property type="project" value="UniProtKB-EC"/>
</dbReference>
<dbReference type="EMBL" id="UHIA01000004">
    <property type="protein sequence ID" value="SUO98593.1"/>
    <property type="molecule type" value="Genomic_DNA"/>
</dbReference>
<dbReference type="Pfam" id="PF04257">
    <property type="entry name" value="Exonuc_V_gamma"/>
    <property type="match status" value="1"/>
</dbReference>
<proteinExistence type="predicted"/>
<dbReference type="Pfam" id="PF17946">
    <property type="entry name" value="RecC_C"/>
    <property type="match status" value="1"/>
</dbReference>
<keyword evidence="9" id="KW-0234">DNA repair</keyword>
<dbReference type="GO" id="GO:0006281">
    <property type="term" value="P:DNA repair"/>
    <property type="evidence" value="ECO:0007669"/>
    <property type="project" value="UniProtKB-KW"/>
</dbReference>
<keyword evidence="3" id="KW-0227">DNA damage</keyword>
<dbReference type="GO" id="GO:0003677">
    <property type="term" value="F:DNA binding"/>
    <property type="evidence" value="ECO:0007669"/>
    <property type="project" value="UniProtKB-KW"/>
</dbReference>
<organism evidence="11 12">
    <name type="scientific">Suttonella indologenes</name>
    <dbReference type="NCBI Taxonomy" id="13276"/>
    <lineage>
        <taxon>Bacteria</taxon>
        <taxon>Pseudomonadati</taxon>
        <taxon>Pseudomonadota</taxon>
        <taxon>Gammaproteobacteria</taxon>
        <taxon>Cardiobacteriales</taxon>
        <taxon>Cardiobacteriaceae</taxon>
        <taxon>Suttonella</taxon>
    </lineage>
</organism>
<dbReference type="Gene3D" id="3.40.50.300">
    <property type="entry name" value="P-loop containing nucleotide triphosphate hydrolases"/>
    <property type="match status" value="1"/>
</dbReference>
<keyword evidence="1" id="KW-0540">Nuclease</keyword>
<evidence type="ECO:0000313" key="11">
    <source>
        <dbReference type="EMBL" id="SUO98593.1"/>
    </source>
</evidence>